<proteinExistence type="inferred from homology"/>
<sequence>MADGAQHDSTQDTGSAGTGGTGTGSTGTDSADTGSTDTDALLVERDGHVETWTLNRPDSRNPISDDDMVAAIIDAVDAANADPAVRVVILTGAGKAFSAGGDVKKMRDRSGMFGGHPHQMRGGYRYGIQQIPLALQRLDAPLIAAVNGPAVGAGCDLTAMADMRIASETAWFAESFVKLGIIPGDGGAWFLPRLVGPARAAEMTLTGDRVDAKTALEWGLVSRVVAPEDLMTEARALADRVAVNPPHAVRMAKKLLKESDGSSLSSLLELSAAMQPLAHHAPDHAEAIDAFLDKRDPTFTGE</sequence>
<keyword evidence="7" id="KW-1185">Reference proteome</keyword>
<dbReference type="SUPFAM" id="SSF52096">
    <property type="entry name" value="ClpP/crotonase"/>
    <property type="match status" value="1"/>
</dbReference>
<evidence type="ECO:0000256" key="4">
    <source>
        <dbReference type="ARBA" id="ARBA00023717"/>
    </source>
</evidence>
<evidence type="ECO:0000256" key="2">
    <source>
        <dbReference type="ARBA" id="ARBA00023239"/>
    </source>
</evidence>
<feature type="compositionally biased region" description="Low complexity" evidence="5">
    <location>
        <begin position="26"/>
        <end position="36"/>
    </location>
</feature>
<protein>
    <submittedName>
        <fullName evidence="6">Enoyl-CoA hydratase/carnithine racemase</fullName>
    </submittedName>
</protein>
<gene>
    <name evidence="6" type="ORF">BJEO58_01081</name>
</gene>
<evidence type="ECO:0000313" key="7">
    <source>
        <dbReference type="Proteomes" id="UP000234462"/>
    </source>
</evidence>
<comment type="similarity">
    <text evidence="1">Belongs to the enoyl-CoA hydratase/isomerase family.</text>
</comment>
<feature type="region of interest" description="Disordered" evidence="5">
    <location>
        <begin position="1"/>
        <end position="36"/>
    </location>
</feature>
<dbReference type="Gene3D" id="1.10.12.10">
    <property type="entry name" value="Lyase 2-enoyl-coa Hydratase, Chain A, domain 2"/>
    <property type="match status" value="1"/>
</dbReference>
<dbReference type="AlphaFoldDB" id="A0A2H1L3N0"/>
<dbReference type="Gene3D" id="3.90.226.10">
    <property type="entry name" value="2-enoyl-CoA Hydratase, Chain A, domain 1"/>
    <property type="match status" value="1"/>
</dbReference>
<dbReference type="NCBIfam" id="NF006699">
    <property type="entry name" value="PRK09245.1"/>
    <property type="match status" value="1"/>
</dbReference>
<dbReference type="PANTHER" id="PTHR11941:SF54">
    <property type="entry name" value="ENOYL-COA HYDRATASE, MITOCHONDRIAL"/>
    <property type="match status" value="1"/>
</dbReference>
<dbReference type="CDD" id="cd06558">
    <property type="entry name" value="crotonase-like"/>
    <property type="match status" value="1"/>
</dbReference>
<comment type="catalytic activity">
    <reaction evidence="4">
        <text>a 4-saturated-(3S)-3-hydroxyacyl-CoA = a (3E)-enoyl-CoA + H2O</text>
        <dbReference type="Rhea" id="RHEA:20724"/>
        <dbReference type="ChEBI" id="CHEBI:15377"/>
        <dbReference type="ChEBI" id="CHEBI:58521"/>
        <dbReference type="ChEBI" id="CHEBI:137480"/>
        <dbReference type="EC" id="4.2.1.17"/>
    </reaction>
</comment>
<evidence type="ECO:0000313" key="6">
    <source>
        <dbReference type="EMBL" id="SMY11496.1"/>
    </source>
</evidence>
<dbReference type="InterPro" id="IPR014748">
    <property type="entry name" value="Enoyl-CoA_hydra_C"/>
</dbReference>
<feature type="compositionally biased region" description="Basic and acidic residues" evidence="5">
    <location>
        <begin position="1"/>
        <end position="10"/>
    </location>
</feature>
<organism evidence="6 7">
    <name type="scientific">Brevibacterium jeotgali</name>
    <dbReference type="NCBI Taxonomy" id="1262550"/>
    <lineage>
        <taxon>Bacteria</taxon>
        <taxon>Bacillati</taxon>
        <taxon>Actinomycetota</taxon>
        <taxon>Actinomycetes</taxon>
        <taxon>Micrococcales</taxon>
        <taxon>Brevibacteriaceae</taxon>
        <taxon>Brevibacterium</taxon>
    </lineage>
</organism>
<accession>A0A2H1L3N0</accession>
<evidence type="ECO:0000256" key="3">
    <source>
        <dbReference type="ARBA" id="ARBA00023709"/>
    </source>
</evidence>
<name>A0A2H1L3N0_9MICO</name>
<dbReference type="InterPro" id="IPR001753">
    <property type="entry name" value="Enoyl-CoA_hydra/iso"/>
</dbReference>
<dbReference type="Pfam" id="PF00378">
    <property type="entry name" value="ECH_1"/>
    <property type="match status" value="1"/>
</dbReference>
<evidence type="ECO:0000256" key="1">
    <source>
        <dbReference type="ARBA" id="ARBA00005254"/>
    </source>
</evidence>
<dbReference type="PANTHER" id="PTHR11941">
    <property type="entry name" value="ENOYL-COA HYDRATASE-RELATED"/>
    <property type="match status" value="1"/>
</dbReference>
<dbReference type="Proteomes" id="UP000234462">
    <property type="component" value="Unassembled WGS sequence"/>
</dbReference>
<reference evidence="7" key="1">
    <citation type="submission" date="2017-03" db="EMBL/GenBank/DDBJ databases">
        <authorList>
            <person name="Monnet C."/>
        </authorList>
    </citation>
    <scope>NUCLEOTIDE SEQUENCE [LARGE SCALE GENOMIC DNA]</scope>
    <source>
        <strain evidence="7">SJ5-8</strain>
    </source>
</reference>
<dbReference type="RefSeq" id="WP_101588405.1">
    <property type="nucleotide sequence ID" value="NZ_FXZM01000004.1"/>
</dbReference>
<feature type="compositionally biased region" description="Gly residues" evidence="5">
    <location>
        <begin position="16"/>
        <end position="25"/>
    </location>
</feature>
<dbReference type="GO" id="GO:0006635">
    <property type="term" value="P:fatty acid beta-oxidation"/>
    <property type="evidence" value="ECO:0007669"/>
    <property type="project" value="TreeGrafter"/>
</dbReference>
<evidence type="ECO:0000256" key="5">
    <source>
        <dbReference type="SAM" id="MobiDB-lite"/>
    </source>
</evidence>
<dbReference type="OrthoDB" id="8452484at2"/>
<dbReference type="InterPro" id="IPR029045">
    <property type="entry name" value="ClpP/crotonase-like_dom_sf"/>
</dbReference>
<comment type="catalytic activity">
    <reaction evidence="3">
        <text>a (3S)-3-hydroxyacyl-CoA = a (2E)-enoyl-CoA + H2O</text>
        <dbReference type="Rhea" id="RHEA:16105"/>
        <dbReference type="ChEBI" id="CHEBI:15377"/>
        <dbReference type="ChEBI" id="CHEBI:57318"/>
        <dbReference type="ChEBI" id="CHEBI:58856"/>
        <dbReference type="EC" id="4.2.1.17"/>
    </reaction>
</comment>
<keyword evidence="2" id="KW-0456">Lyase</keyword>
<dbReference type="GO" id="GO:0004300">
    <property type="term" value="F:enoyl-CoA hydratase activity"/>
    <property type="evidence" value="ECO:0007669"/>
    <property type="project" value="UniProtKB-EC"/>
</dbReference>
<dbReference type="EMBL" id="FXZM01000004">
    <property type="protein sequence ID" value="SMY11496.1"/>
    <property type="molecule type" value="Genomic_DNA"/>
</dbReference>